<reference evidence="2" key="1">
    <citation type="submission" date="2020-01" db="EMBL/GenBank/DDBJ databases">
        <authorList>
            <person name="Meier V. D."/>
            <person name="Meier V D."/>
        </authorList>
    </citation>
    <scope>NUCLEOTIDE SEQUENCE</scope>
    <source>
        <strain evidence="2">HLG_WM_MAG_08</strain>
    </source>
</reference>
<sequence length="125" mass="14393">MQEDSKIVSAASSRKAAKVFYYGNIVSMLIPFPVFILWFGASMFVYAMFRHHPNARVGYYTQIAAYHYYGLAGLLVPVLTFAPGDFFVNYWMHLWGVCAIVLIPLSIMQIMKVNREQWEAVEIKE</sequence>
<keyword evidence="1" id="KW-0472">Membrane</keyword>
<dbReference type="EMBL" id="CACVAV010000358">
    <property type="protein sequence ID" value="CAA6823256.1"/>
    <property type="molecule type" value="Genomic_DNA"/>
</dbReference>
<evidence type="ECO:0000313" key="2">
    <source>
        <dbReference type="EMBL" id="CAA6823256.1"/>
    </source>
</evidence>
<organism evidence="2">
    <name type="scientific">uncultured Thiotrichaceae bacterium</name>
    <dbReference type="NCBI Taxonomy" id="298394"/>
    <lineage>
        <taxon>Bacteria</taxon>
        <taxon>Pseudomonadati</taxon>
        <taxon>Pseudomonadota</taxon>
        <taxon>Gammaproteobacteria</taxon>
        <taxon>Thiotrichales</taxon>
        <taxon>Thiotrichaceae</taxon>
        <taxon>environmental samples</taxon>
    </lineage>
</organism>
<keyword evidence="1" id="KW-1133">Transmembrane helix</keyword>
<evidence type="ECO:0000256" key="1">
    <source>
        <dbReference type="SAM" id="Phobius"/>
    </source>
</evidence>
<protein>
    <submittedName>
        <fullName evidence="2">Uncharacterized protein</fullName>
    </submittedName>
</protein>
<name>A0A6S6U6V0_9GAMM</name>
<keyword evidence="1" id="KW-0812">Transmembrane</keyword>
<proteinExistence type="predicted"/>
<dbReference type="AlphaFoldDB" id="A0A6S6U6V0"/>
<feature type="transmembrane region" description="Helical" evidence="1">
    <location>
        <begin position="66"/>
        <end position="84"/>
    </location>
</feature>
<feature type="transmembrane region" description="Helical" evidence="1">
    <location>
        <begin position="20"/>
        <end position="46"/>
    </location>
</feature>
<gene>
    <name evidence="2" type="ORF">HELGO_WM23479</name>
</gene>
<feature type="transmembrane region" description="Helical" evidence="1">
    <location>
        <begin position="90"/>
        <end position="108"/>
    </location>
</feature>
<accession>A0A6S6U6V0</accession>